<feature type="region of interest" description="Disordered" evidence="1">
    <location>
        <begin position="65"/>
        <end position="86"/>
    </location>
</feature>
<sequence length="86" mass="9495">MTQKGNLFKGKKKVKLIPANRHGKASVTRKGKRVIKPSKFTKEMSNDKELTKFINKCNETKAATLAEKDGGPLRIAKPSAPSSKKE</sequence>
<dbReference type="PANTHER" id="PTHR36769:SF1">
    <property type="entry name" value="2,3-BISPHOSPHOGLYCERATE-DEPENDENT PHOSPHOGLYCERATE MUTASE"/>
    <property type="match status" value="1"/>
</dbReference>
<dbReference type="InterPro" id="IPR019034">
    <property type="entry name" value="UPF0390"/>
</dbReference>
<dbReference type="OMA" id="CNETKAA"/>
<comment type="caution">
    <text evidence="2">The sequence shown here is derived from an EMBL/GenBank/DDBJ whole genome shotgun (WGS) entry which is preliminary data.</text>
</comment>
<protein>
    <submittedName>
        <fullName evidence="2">Uncharacterized protein</fullName>
    </submittedName>
</protein>
<evidence type="ECO:0000313" key="3">
    <source>
        <dbReference type="Proteomes" id="UP000036987"/>
    </source>
</evidence>
<dbReference type="Proteomes" id="UP000036987">
    <property type="component" value="Unassembled WGS sequence"/>
</dbReference>
<gene>
    <name evidence="2" type="ORF">ZOSMA_324G00200</name>
</gene>
<keyword evidence="3" id="KW-1185">Reference proteome</keyword>
<organism evidence="2 3">
    <name type="scientific">Zostera marina</name>
    <name type="common">Eelgrass</name>
    <dbReference type="NCBI Taxonomy" id="29655"/>
    <lineage>
        <taxon>Eukaryota</taxon>
        <taxon>Viridiplantae</taxon>
        <taxon>Streptophyta</taxon>
        <taxon>Embryophyta</taxon>
        <taxon>Tracheophyta</taxon>
        <taxon>Spermatophyta</taxon>
        <taxon>Magnoliopsida</taxon>
        <taxon>Liliopsida</taxon>
        <taxon>Zosteraceae</taxon>
        <taxon>Zostera</taxon>
    </lineage>
</organism>
<dbReference type="OrthoDB" id="511222at2759"/>
<dbReference type="Pfam" id="PF09495">
    <property type="entry name" value="DUF2462"/>
    <property type="match status" value="1"/>
</dbReference>
<reference evidence="3" key="1">
    <citation type="journal article" date="2016" name="Nature">
        <title>The genome of the seagrass Zostera marina reveals angiosperm adaptation to the sea.</title>
        <authorList>
            <person name="Olsen J.L."/>
            <person name="Rouze P."/>
            <person name="Verhelst B."/>
            <person name="Lin Y.-C."/>
            <person name="Bayer T."/>
            <person name="Collen J."/>
            <person name="Dattolo E."/>
            <person name="De Paoli E."/>
            <person name="Dittami S."/>
            <person name="Maumus F."/>
            <person name="Michel G."/>
            <person name="Kersting A."/>
            <person name="Lauritano C."/>
            <person name="Lohaus R."/>
            <person name="Toepel M."/>
            <person name="Tonon T."/>
            <person name="Vanneste K."/>
            <person name="Amirebrahimi M."/>
            <person name="Brakel J."/>
            <person name="Bostroem C."/>
            <person name="Chovatia M."/>
            <person name="Grimwood J."/>
            <person name="Jenkins J.W."/>
            <person name="Jueterbock A."/>
            <person name="Mraz A."/>
            <person name="Stam W.T."/>
            <person name="Tice H."/>
            <person name="Bornberg-Bauer E."/>
            <person name="Green P.J."/>
            <person name="Pearson G.A."/>
            <person name="Procaccini G."/>
            <person name="Duarte C.M."/>
            <person name="Schmutz J."/>
            <person name="Reusch T.B.H."/>
            <person name="Van de Peer Y."/>
        </authorList>
    </citation>
    <scope>NUCLEOTIDE SEQUENCE [LARGE SCALE GENOMIC DNA]</scope>
    <source>
        <strain evidence="3">cv. Finnish</strain>
    </source>
</reference>
<evidence type="ECO:0000313" key="2">
    <source>
        <dbReference type="EMBL" id="KMZ65366.1"/>
    </source>
</evidence>
<evidence type="ECO:0000256" key="1">
    <source>
        <dbReference type="SAM" id="MobiDB-lite"/>
    </source>
</evidence>
<dbReference type="EMBL" id="LFYR01001044">
    <property type="protein sequence ID" value="KMZ65366.1"/>
    <property type="molecule type" value="Genomic_DNA"/>
</dbReference>
<dbReference type="PANTHER" id="PTHR36769">
    <property type="entry name" value="2,3-BISPHOSPHOGLYCERATE-DEPENDENT PHOSPHOGLYCERATE MUTASE"/>
    <property type="match status" value="1"/>
</dbReference>
<proteinExistence type="predicted"/>
<accession>A0A0K9P8M1</accession>
<dbReference type="AlphaFoldDB" id="A0A0K9P8M1"/>
<name>A0A0K9P8M1_ZOSMR</name>